<dbReference type="GO" id="GO:0000160">
    <property type="term" value="P:phosphorelay signal transduction system"/>
    <property type="evidence" value="ECO:0007669"/>
    <property type="project" value="UniProtKB-KW"/>
</dbReference>
<name>A0A381R5Q1_9ZZZZ</name>
<dbReference type="EC" id="2.7.13.3" evidence="2"/>
<dbReference type="InterPro" id="IPR050736">
    <property type="entry name" value="Sensor_HK_Regulatory"/>
</dbReference>
<dbReference type="PROSITE" id="PS50109">
    <property type="entry name" value="HIS_KIN"/>
    <property type="match status" value="1"/>
</dbReference>
<dbReference type="PRINTS" id="PR00344">
    <property type="entry name" value="BCTRLSENSOR"/>
</dbReference>
<feature type="domain" description="Histidine kinase" evidence="6">
    <location>
        <begin position="1"/>
        <end position="70"/>
    </location>
</feature>
<gene>
    <name evidence="7" type="ORF">METZ01_LOCUS37747</name>
</gene>
<dbReference type="AlphaFoldDB" id="A0A381R5Q1"/>
<evidence type="ECO:0000256" key="4">
    <source>
        <dbReference type="ARBA" id="ARBA00022777"/>
    </source>
</evidence>
<dbReference type="InterPro" id="IPR036890">
    <property type="entry name" value="HATPase_C_sf"/>
</dbReference>
<dbReference type="SUPFAM" id="SSF55874">
    <property type="entry name" value="ATPase domain of HSP90 chaperone/DNA topoisomerase II/histidine kinase"/>
    <property type="match status" value="1"/>
</dbReference>
<keyword evidence="4" id="KW-0418">Kinase</keyword>
<keyword evidence="3" id="KW-0808">Transferase</keyword>
<dbReference type="PANTHER" id="PTHR43711">
    <property type="entry name" value="TWO-COMPONENT HISTIDINE KINASE"/>
    <property type="match status" value="1"/>
</dbReference>
<evidence type="ECO:0000256" key="3">
    <source>
        <dbReference type="ARBA" id="ARBA00022679"/>
    </source>
</evidence>
<dbReference type="PANTHER" id="PTHR43711:SF1">
    <property type="entry name" value="HISTIDINE KINASE 1"/>
    <property type="match status" value="1"/>
</dbReference>
<evidence type="ECO:0000256" key="5">
    <source>
        <dbReference type="ARBA" id="ARBA00023012"/>
    </source>
</evidence>
<evidence type="ECO:0000259" key="6">
    <source>
        <dbReference type="PROSITE" id="PS50109"/>
    </source>
</evidence>
<dbReference type="EMBL" id="UINC01001611">
    <property type="protein sequence ID" value="SUZ84893.1"/>
    <property type="molecule type" value="Genomic_DNA"/>
</dbReference>
<dbReference type="Pfam" id="PF02518">
    <property type="entry name" value="HATPase_c"/>
    <property type="match status" value="1"/>
</dbReference>
<dbReference type="Gene3D" id="3.30.565.10">
    <property type="entry name" value="Histidine kinase-like ATPase, C-terminal domain"/>
    <property type="match status" value="1"/>
</dbReference>
<dbReference type="CDD" id="cd00075">
    <property type="entry name" value="HATPase"/>
    <property type="match status" value="1"/>
</dbReference>
<dbReference type="InterPro" id="IPR003594">
    <property type="entry name" value="HATPase_dom"/>
</dbReference>
<dbReference type="InterPro" id="IPR005467">
    <property type="entry name" value="His_kinase_dom"/>
</dbReference>
<dbReference type="InterPro" id="IPR004358">
    <property type="entry name" value="Sig_transdc_His_kin-like_C"/>
</dbReference>
<dbReference type="GO" id="GO:0004673">
    <property type="term" value="F:protein histidine kinase activity"/>
    <property type="evidence" value="ECO:0007669"/>
    <property type="project" value="UniProtKB-EC"/>
</dbReference>
<evidence type="ECO:0000256" key="1">
    <source>
        <dbReference type="ARBA" id="ARBA00000085"/>
    </source>
</evidence>
<comment type="catalytic activity">
    <reaction evidence="1">
        <text>ATP + protein L-histidine = ADP + protein N-phospho-L-histidine.</text>
        <dbReference type="EC" id="2.7.13.3"/>
    </reaction>
</comment>
<keyword evidence="5" id="KW-0902">Two-component regulatory system</keyword>
<organism evidence="7">
    <name type="scientific">marine metagenome</name>
    <dbReference type="NCBI Taxonomy" id="408172"/>
    <lineage>
        <taxon>unclassified sequences</taxon>
        <taxon>metagenomes</taxon>
        <taxon>ecological metagenomes</taxon>
    </lineage>
</organism>
<evidence type="ECO:0000256" key="2">
    <source>
        <dbReference type="ARBA" id="ARBA00012438"/>
    </source>
</evidence>
<evidence type="ECO:0000313" key="7">
    <source>
        <dbReference type="EMBL" id="SUZ84893.1"/>
    </source>
</evidence>
<reference evidence="7" key="1">
    <citation type="submission" date="2018-05" db="EMBL/GenBank/DDBJ databases">
        <authorList>
            <person name="Lanie J.A."/>
            <person name="Ng W.-L."/>
            <person name="Kazmierczak K.M."/>
            <person name="Andrzejewski T.M."/>
            <person name="Davidsen T.M."/>
            <person name="Wayne K.J."/>
            <person name="Tettelin H."/>
            <person name="Glass J.I."/>
            <person name="Rusch D."/>
            <person name="Podicherti R."/>
            <person name="Tsui H.-C.T."/>
            <person name="Winkler M.E."/>
        </authorList>
    </citation>
    <scope>NUCLEOTIDE SEQUENCE</scope>
</reference>
<proteinExistence type="predicted"/>
<protein>
    <recommendedName>
        <fullName evidence="2">histidine kinase</fullName>
        <ecNumber evidence="2">2.7.13.3</ecNumber>
    </recommendedName>
</protein>
<accession>A0A381R5Q1</accession>
<sequence>VRDRGPGIPEHEWGSVFERFYRSEDARSSPGSGLGLSIVRHVANSFGGTAQVIAQNGPGTAVELSFPPLDE</sequence>
<feature type="non-terminal residue" evidence="7">
    <location>
        <position position="1"/>
    </location>
</feature>